<proteinExistence type="predicted"/>
<feature type="region of interest" description="Disordered" evidence="2">
    <location>
        <begin position="78"/>
        <end position="101"/>
    </location>
</feature>
<reference evidence="3 4" key="1">
    <citation type="submission" date="2024-02" db="EMBL/GenBank/DDBJ databases">
        <title>De novo assembly and annotation of 12 fungi associated with fruit tree decline syndrome in Ontario, Canada.</title>
        <authorList>
            <person name="Sulman M."/>
            <person name="Ellouze W."/>
            <person name="Ilyukhin E."/>
        </authorList>
    </citation>
    <scope>NUCLEOTIDE SEQUENCE [LARGE SCALE GENOMIC DNA]</scope>
    <source>
        <strain evidence="3 4">M169</strain>
    </source>
</reference>
<evidence type="ECO:0000256" key="1">
    <source>
        <dbReference type="SAM" id="Coils"/>
    </source>
</evidence>
<organism evidence="3 4">
    <name type="scientific">Diaporthe eres</name>
    <name type="common">Phomopsis oblonga</name>
    <dbReference type="NCBI Taxonomy" id="83184"/>
    <lineage>
        <taxon>Eukaryota</taxon>
        <taxon>Fungi</taxon>
        <taxon>Dikarya</taxon>
        <taxon>Ascomycota</taxon>
        <taxon>Pezizomycotina</taxon>
        <taxon>Sordariomycetes</taxon>
        <taxon>Sordariomycetidae</taxon>
        <taxon>Diaporthales</taxon>
        <taxon>Diaporthaceae</taxon>
        <taxon>Diaporthe</taxon>
        <taxon>Diaporthe eres species complex</taxon>
    </lineage>
</organism>
<feature type="compositionally biased region" description="Basic and acidic residues" evidence="2">
    <location>
        <begin position="82"/>
        <end position="93"/>
    </location>
</feature>
<protein>
    <submittedName>
        <fullName evidence="3">Uncharacterized protein</fullName>
    </submittedName>
</protein>
<keyword evidence="1" id="KW-0175">Coiled coil</keyword>
<feature type="coiled-coil region" evidence="1">
    <location>
        <begin position="28"/>
        <end position="73"/>
    </location>
</feature>
<comment type="caution">
    <text evidence="3">The sequence shown here is derived from an EMBL/GenBank/DDBJ whole genome shotgun (WGS) entry which is preliminary data.</text>
</comment>
<name>A0ABR1PC57_DIAER</name>
<evidence type="ECO:0000313" key="4">
    <source>
        <dbReference type="Proteomes" id="UP001430848"/>
    </source>
</evidence>
<gene>
    <name evidence="3" type="ORF">SLS63_005113</name>
</gene>
<evidence type="ECO:0000256" key="2">
    <source>
        <dbReference type="SAM" id="MobiDB-lite"/>
    </source>
</evidence>
<sequence length="462" mass="53067">MDPAAKDELDAAQIGIDAEISNIHNEQNQSAEAMRAEADAKIRRIEEQTKVQIQRLQDEASRKTTEIHEATKKDLGILQVNSERKTQELEDKRTARKRKHEDDYQEIESEFSMRLKSLEKRCMPSSTNSRKIRHHRLMLNLFKKAQQNAQQKVQQIDDRTCYPFHHCVQVRTYPLLKSPTARTHRHHLAKNGALRDLQRMVALHAEVEFGGAMGSDQYAANARQMDSPAFGLSQSLFNLNSQFFSPHVSTPAQLIYVAEPRFLARQTERNVQRSNSLTVPRTITFEEVFENVRREDSQEKHFIVEFPQDSSKWYILRCDEHDMNFGEYPFSSARCHIDSDAHGHISRTYENCILKLGVLVLGCTSKRAESNNEVYKKALQGGYKPKQGNMKLRKHRRTGRVPNNGAIGKKPHHNGPRPAGLFKPFEGIVNPDPGEVYQGAQQKPGRVEPQWCLVVCLPLRNW</sequence>
<evidence type="ECO:0000313" key="3">
    <source>
        <dbReference type="EMBL" id="KAK7732434.1"/>
    </source>
</evidence>
<accession>A0ABR1PC57</accession>
<dbReference type="EMBL" id="JAKNSF020000020">
    <property type="protein sequence ID" value="KAK7732434.1"/>
    <property type="molecule type" value="Genomic_DNA"/>
</dbReference>
<keyword evidence="4" id="KW-1185">Reference proteome</keyword>
<dbReference type="Proteomes" id="UP001430848">
    <property type="component" value="Unassembled WGS sequence"/>
</dbReference>